<evidence type="ECO:0000259" key="8">
    <source>
        <dbReference type="PROSITE" id="PS51935"/>
    </source>
</evidence>
<evidence type="ECO:0000313" key="10">
    <source>
        <dbReference type="Proteomes" id="UP001281656"/>
    </source>
</evidence>
<dbReference type="InterPro" id="IPR038765">
    <property type="entry name" value="Papain-like_cys_pep_sf"/>
</dbReference>
<dbReference type="InterPro" id="IPR057309">
    <property type="entry name" value="PcsB_CC"/>
</dbReference>
<organism evidence="9 10">
    <name type="scientific">Clostridium tanneri</name>
    <dbReference type="NCBI Taxonomy" id="3037988"/>
    <lineage>
        <taxon>Bacteria</taxon>
        <taxon>Bacillati</taxon>
        <taxon>Bacillota</taxon>
        <taxon>Clostridia</taxon>
        <taxon>Eubacteriales</taxon>
        <taxon>Clostridiaceae</taxon>
        <taxon>Clostridium</taxon>
    </lineage>
</organism>
<comment type="caution">
    <text evidence="9">The sequence shown here is derived from an EMBL/GenBank/DDBJ whole genome shotgun (WGS) entry which is preliminary data.</text>
</comment>
<comment type="similarity">
    <text evidence="1">Belongs to the peptidase C40 family.</text>
</comment>
<dbReference type="Pfam" id="PF00877">
    <property type="entry name" value="NLPC_P60"/>
    <property type="match status" value="1"/>
</dbReference>
<keyword evidence="2" id="KW-0645">Protease</keyword>
<evidence type="ECO:0000256" key="1">
    <source>
        <dbReference type="ARBA" id="ARBA00007074"/>
    </source>
</evidence>
<dbReference type="PANTHER" id="PTHR47053:SF1">
    <property type="entry name" value="MUREIN DD-ENDOPEPTIDASE MEPH-RELATED"/>
    <property type="match status" value="1"/>
</dbReference>
<evidence type="ECO:0000256" key="5">
    <source>
        <dbReference type="ARBA" id="ARBA00022807"/>
    </source>
</evidence>
<dbReference type="SUPFAM" id="SSF54001">
    <property type="entry name" value="Cysteine proteinases"/>
    <property type="match status" value="1"/>
</dbReference>
<keyword evidence="5" id="KW-0788">Thiol protease</keyword>
<evidence type="ECO:0000256" key="2">
    <source>
        <dbReference type="ARBA" id="ARBA00022670"/>
    </source>
</evidence>
<feature type="chain" id="PRO_5045648605" evidence="7">
    <location>
        <begin position="25"/>
        <end position="346"/>
    </location>
</feature>
<accession>A0ABU4JS54</accession>
<evidence type="ECO:0000313" key="9">
    <source>
        <dbReference type="EMBL" id="MDW8800977.1"/>
    </source>
</evidence>
<evidence type="ECO:0000256" key="3">
    <source>
        <dbReference type="ARBA" id="ARBA00022729"/>
    </source>
</evidence>
<name>A0ABU4JS54_9CLOT</name>
<evidence type="ECO:0000256" key="6">
    <source>
        <dbReference type="SAM" id="Coils"/>
    </source>
</evidence>
<keyword evidence="6" id="KW-0175">Coiled coil</keyword>
<gene>
    <name evidence="9" type="ORF">P8V03_07395</name>
</gene>
<feature type="coiled-coil region" evidence="6">
    <location>
        <begin position="27"/>
        <end position="89"/>
    </location>
</feature>
<dbReference type="EMBL" id="JARUJP010000006">
    <property type="protein sequence ID" value="MDW8800977.1"/>
    <property type="molecule type" value="Genomic_DNA"/>
</dbReference>
<keyword evidence="10" id="KW-1185">Reference proteome</keyword>
<dbReference type="RefSeq" id="WP_261672874.1">
    <property type="nucleotide sequence ID" value="NZ_JARUJP010000006.1"/>
</dbReference>
<feature type="signal peptide" evidence="7">
    <location>
        <begin position="1"/>
        <end position="24"/>
    </location>
</feature>
<keyword evidence="3 7" id="KW-0732">Signal</keyword>
<evidence type="ECO:0000256" key="4">
    <source>
        <dbReference type="ARBA" id="ARBA00022801"/>
    </source>
</evidence>
<sequence>MNRTVKVFLLALATVFTVNGAVFAAPRSNSQSQVENLEINIEKLDNQIESVLHNLEDNKKQIAKTGNDIKTAEKEIKTAEDNIKKQQGIFNSRMRAMYINGSSGYINLVLDSEGIGDFISRVDMMKRVISFDKKVVEDYKVKQSDIKNKKDKLTAENKRLVSLKSDNEKKLSKLNEDKEKQKALVAQARQQQRLLASADQAVVNSASKQVQDIRKAAPKVNLSRGAASTSSNNVIAYASNFLGTPYVWGGTSPNPGFDCSGFVQYVYGHFGVSTGRTTYDQINHGAAVSRDQLQAGDLVFFGTSGNPTHVGIYLGNGAYIHAPQTGDVVKISPLNRRDYLTARRVN</sequence>
<dbReference type="PANTHER" id="PTHR47053">
    <property type="entry name" value="MUREIN DD-ENDOPEPTIDASE MEPH-RELATED"/>
    <property type="match status" value="1"/>
</dbReference>
<keyword evidence="4" id="KW-0378">Hydrolase</keyword>
<dbReference type="Gene3D" id="3.90.1720.10">
    <property type="entry name" value="endopeptidase domain like (from Nostoc punctiforme)"/>
    <property type="match status" value="1"/>
</dbReference>
<evidence type="ECO:0000256" key="7">
    <source>
        <dbReference type="SAM" id="SignalP"/>
    </source>
</evidence>
<dbReference type="Gene3D" id="6.10.250.3150">
    <property type="match status" value="1"/>
</dbReference>
<dbReference type="PROSITE" id="PS51935">
    <property type="entry name" value="NLPC_P60"/>
    <property type="match status" value="1"/>
</dbReference>
<dbReference type="Proteomes" id="UP001281656">
    <property type="component" value="Unassembled WGS sequence"/>
</dbReference>
<feature type="coiled-coil region" evidence="6">
    <location>
        <begin position="136"/>
        <end position="191"/>
    </location>
</feature>
<feature type="domain" description="NlpC/P60" evidence="8">
    <location>
        <begin position="228"/>
        <end position="346"/>
    </location>
</feature>
<dbReference type="InterPro" id="IPR051202">
    <property type="entry name" value="Peptidase_C40"/>
</dbReference>
<dbReference type="Pfam" id="PF24568">
    <property type="entry name" value="CC_PcsB"/>
    <property type="match status" value="1"/>
</dbReference>
<protein>
    <submittedName>
        <fullName evidence="9">NlpC/P60 family protein</fullName>
    </submittedName>
</protein>
<reference evidence="9 10" key="1">
    <citation type="submission" date="2023-04" db="EMBL/GenBank/DDBJ databases">
        <title>Clostridium tannerae sp. nov., isolated from the fecal material of an alpaca.</title>
        <authorList>
            <person name="Miller S."/>
            <person name="Hendry M."/>
            <person name="King J."/>
            <person name="Sankaranarayanan K."/>
            <person name="Lawson P.A."/>
        </authorList>
    </citation>
    <scope>NUCLEOTIDE SEQUENCE [LARGE SCALE GENOMIC DNA]</scope>
    <source>
        <strain evidence="9 10">A1-XYC3</strain>
    </source>
</reference>
<dbReference type="InterPro" id="IPR000064">
    <property type="entry name" value="NLP_P60_dom"/>
</dbReference>
<proteinExistence type="inferred from homology"/>